<feature type="region of interest" description="Disordered" evidence="1">
    <location>
        <begin position="340"/>
        <end position="372"/>
    </location>
</feature>
<feature type="compositionally biased region" description="Basic and acidic residues" evidence="1">
    <location>
        <begin position="341"/>
        <end position="351"/>
    </location>
</feature>
<comment type="caution">
    <text evidence="2">The sequence shown here is derived from an EMBL/GenBank/DDBJ whole genome shotgun (WGS) entry which is preliminary data.</text>
</comment>
<proteinExistence type="predicted"/>
<keyword evidence="3" id="KW-1185">Reference proteome</keyword>
<evidence type="ECO:0000313" key="3">
    <source>
        <dbReference type="Proteomes" id="UP001642540"/>
    </source>
</evidence>
<evidence type="ECO:0000256" key="1">
    <source>
        <dbReference type="SAM" id="MobiDB-lite"/>
    </source>
</evidence>
<evidence type="ECO:0000313" key="2">
    <source>
        <dbReference type="EMBL" id="CAL8076607.1"/>
    </source>
</evidence>
<dbReference type="Proteomes" id="UP001642540">
    <property type="component" value="Unassembled WGS sequence"/>
</dbReference>
<accession>A0ABP1PT86</accession>
<gene>
    <name evidence="2" type="ORF">ODALV1_LOCUS3529</name>
</gene>
<sequence length="447" mass="50382">MIETEWNGEEQYEEPVSDEEERLVEYRKSTRAEKLVNEEVGKFANEEQVEKIADDAPLTKPEVSSPPLKQCIAVEAENRGEHFEEYIPHIEDRVEEYQGSIQVENDKGVEKSVTEMGVKTPFNEKVAKELANEDGIDKRPSEEVVNTLANEDEIKQLLYNEVVGKVANEAEVEELPSDEVLDKLANKEGIEKIEKSCAVPMVIGVGDLEKSDEVTQSRYDYDLENLDTQLILEEEFEESIAAEKELRESTLIVKDKAREHGESTQAETENGEEEQHEFLAVLEDENEEYRESTPALEEKGGDEFIESPADVANKFEEVYKSTAAEKDNGCEEVDDSLAALNHKDEEYRESTPVENEEQIGRLANEDEVEELSPGEVVDKLANEEEVKTIEDSISVLKETLTSELENTTHFIQVDELKLQSKVEDLDNQAGLGKLKESCALSMLIGGT</sequence>
<feature type="compositionally biased region" description="Basic and acidic residues" evidence="1">
    <location>
        <begin position="252"/>
        <end position="262"/>
    </location>
</feature>
<protein>
    <submittedName>
        <fullName evidence="2">Uncharacterized protein</fullName>
    </submittedName>
</protein>
<organism evidence="2 3">
    <name type="scientific">Orchesella dallaii</name>
    <dbReference type="NCBI Taxonomy" id="48710"/>
    <lineage>
        <taxon>Eukaryota</taxon>
        <taxon>Metazoa</taxon>
        <taxon>Ecdysozoa</taxon>
        <taxon>Arthropoda</taxon>
        <taxon>Hexapoda</taxon>
        <taxon>Collembola</taxon>
        <taxon>Entomobryomorpha</taxon>
        <taxon>Entomobryoidea</taxon>
        <taxon>Orchesellidae</taxon>
        <taxon>Orchesellinae</taxon>
        <taxon>Orchesella</taxon>
    </lineage>
</organism>
<feature type="region of interest" description="Disordered" evidence="1">
    <location>
        <begin position="1"/>
        <end position="21"/>
    </location>
</feature>
<dbReference type="EMBL" id="CAXLJM020000012">
    <property type="protein sequence ID" value="CAL8076607.1"/>
    <property type="molecule type" value="Genomic_DNA"/>
</dbReference>
<reference evidence="2 3" key="1">
    <citation type="submission" date="2024-08" db="EMBL/GenBank/DDBJ databases">
        <authorList>
            <person name="Cucini C."/>
            <person name="Frati F."/>
        </authorList>
    </citation>
    <scope>NUCLEOTIDE SEQUENCE [LARGE SCALE GENOMIC DNA]</scope>
</reference>
<name>A0ABP1PT86_9HEXA</name>
<feature type="region of interest" description="Disordered" evidence="1">
    <location>
        <begin position="252"/>
        <end position="308"/>
    </location>
</feature>